<dbReference type="Proteomes" id="UP001157961">
    <property type="component" value="Unassembled WGS sequence"/>
</dbReference>
<gene>
    <name evidence="1" type="ORF">SAMN06265373_107121</name>
</gene>
<dbReference type="EMBL" id="FXTY01000007">
    <property type="protein sequence ID" value="SMP30715.1"/>
    <property type="molecule type" value="Genomic_DNA"/>
</dbReference>
<protein>
    <recommendedName>
        <fullName evidence="3">Transposase</fullName>
    </recommendedName>
</protein>
<sequence length="68" mass="7715">MKYNTKGAKSVVFALVKCKRGAPTLSFLYEMRETLIFRVRLATHASQLLRDRFSIALVGIRTVEKRAG</sequence>
<comment type="caution">
    <text evidence="1">The sequence shown here is derived from an EMBL/GenBank/DDBJ whole genome shotgun (WGS) entry which is preliminary data.</text>
</comment>
<organism evidence="1 2">
    <name type="scientific">Shimia sagamensis</name>
    <dbReference type="NCBI Taxonomy" id="1566352"/>
    <lineage>
        <taxon>Bacteria</taxon>
        <taxon>Pseudomonadati</taxon>
        <taxon>Pseudomonadota</taxon>
        <taxon>Alphaproteobacteria</taxon>
        <taxon>Rhodobacterales</taxon>
        <taxon>Roseobacteraceae</taxon>
    </lineage>
</organism>
<evidence type="ECO:0008006" key="3">
    <source>
        <dbReference type="Google" id="ProtNLM"/>
    </source>
</evidence>
<proteinExistence type="predicted"/>
<keyword evidence="2" id="KW-1185">Reference proteome</keyword>
<evidence type="ECO:0000313" key="2">
    <source>
        <dbReference type="Proteomes" id="UP001157961"/>
    </source>
</evidence>
<name>A0ABY1PDT6_9RHOB</name>
<reference evidence="1 2" key="1">
    <citation type="submission" date="2017-05" db="EMBL/GenBank/DDBJ databases">
        <authorList>
            <person name="Varghese N."/>
            <person name="Submissions S."/>
        </authorList>
    </citation>
    <scope>NUCLEOTIDE SEQUENCE [LARGE SCALE GENOMIC DNA]</scope>
    <source>
        <strain evidence="1 2">DSM 29734</strain>
    </source>
</reference>
<accession>A0ABY1PDT6</accession>
<evidence type="ECO:0000313" key="1">
    <source>
        <dbReference type="EMBL" id="SMP30715.1"/>
    </source>
</evidence>